<evidence type="ECO:0000313" key="1">
    <source>
        <dbReference type="EMBL" id="KAK7936676.1"/>
    </source>
</evidence>
<keyword evidence="2" id="KW-1185">Reference proteome</keyword>
<accession>A0ABR1PRN1</accession>
<dbReference type="GeneID" id="92084398"/>
<organism evidence="1 2">
    <name type="scientific">Apiospora aurea</name>
    <dbReference type="NCBI Taxonomy" id="335848"/>
    <lineage>
        <taxon>Eukaryota</taxon>
        <taxon>Fungi</taxon>
        <taxon>Dikarya</taxon>
        <taxon>Ascomycota</taxon>
        <taxon>Pezizomycotina</taxon>
        <taxon>Sordariomycetes</taxon>
        <taxon>Xylariomycetidae</taxon>
        <taxon>Amphisphaeriales</taxon>
        <taxon>Apiosporaceae</taxon>
        <taxon>Apiospora</taxon>
    </lineage>
</organism>
<dbReference type="RefSeq" id="XP_066692425.1">
    <property type="nucleotide sequence ID" value="XM_066851336.1"/>
</dbReference>
<sequence>MHALSSTPASGCVSLVSLVHPVSSQLPAPSLPARRQPCLTAPLFRPSQQAKHAAVHACQKAGHQASRSATGRPFSVSACLFNLPRNTGFGFRCEDHACPFLMSLEREGFQPFVSPALAGSEIPHTVGLTRTNAAARDARSYQITE</sequence>
<evidence type="ECO:0000313" key="2">
    <source>
        <dbReference type="Proteomes" id="UP001391051"/>
    </source>
</evidence>
<name>A0ABR1PRN1_9PEZI</name>
<protein>
    <submittedName>
        <fullName evidence="1">Uncharacterized protein</fullName>
    </submittedName>
</protein>
<dbReference type="Proteomes" id="UP001391051">
    <property type="component" value="Unassembled WGS sequence"/>
</dbReference>
<dbReference type="EMBL" id="JAQQWE010000011">
    <property type="protein sequence ID" value="KAK7936676.1"/>
    <property type="molecule type" value="Genomic_DNA"/>
</dbReference>
<reference evidence="1 2" key="1">
    <citation type="submission" date="2023-01" db="EMBL/GenBank/DDBJ databases">
        <title>Analysis of 21 Apiospora genomes using comparative genomics revels a genus with tremendous synthesis potential of carbohydrate active enzymes and secondary metabolites.</title>
        <authorList>
            <person name="Sorensen T."/>
        </authorList>
    </citation>
    <scope>NUCLEOTIDE SEQUENCE [LARGE SCALE GENOMIC DNA]</scope>
    <source>
        <strain evidence="1 2">CBS 24483</strain>
    </source>
</reference>
<comment type="caution">
    <text evidence="1">The sequence shown here is derived from an EMBL/GenBank/DDBJ whole genome shotgun (WGS) entry which is preliminary data.</text>
</comment>
<proteinExistence type="predicted"/>
<gene>
    <name evidence="1" type="ORF">PG986_015114</name>
</gene>